<feature type="compositionally biased region" description="Basic and acidic residues" evidence="9">
    <location>
        <begin position="309"/>
        <end position="319"/>
    </location>
</feature>
<evidence type="ECO:0000256" key="1">
    <source>
        <dbReference type="ARBA" id="ARBA00011738"/>
    </source>
</evidence>
<dbReference type="Proteomes" id="UP000006640">
    <property type="component" value="Chromosome"/>
</dbReference>
<evidence type="ECO:0000256" key="2">
    <source>
        <dbReference type="ARBA" id="ARBA00022694"/>
    </source>
</evidence>
<evidence type="ECO:0000256" key="5">
    <source>
        <dbReference type="ARBA" id="ARBA00022759"/>
    </source>
</evidence>
<gene>
    <name evidence="8 11" type="primary">rnz</name>
    <name evidence="11" type="ordered locus">Tbis_1128</name>
</gene>
<keyword evidence="7 8" id="KW-0862">Zinc</keyword>
<dbReference type="PANTHER" id="PTHR46018">
    <property type="entry name" value="ZINC PHOSPHODIESTERASE ELAC PROTEIN 1"/>
    <property type="match status" value="1"/>
</dbReference>
<feature type="active site" description="Proton acceptor" evidence="8">
    <location>
        <position position="67"/>
    </location>
</feature>
<comment type="similarity">
    <text evidence="8">Belongs to the RNase Z family.</text>
</comment>
<feature type="binding site" evidence="8">
    <location>
        <position position="63"/>
    </location>
    <ligand>
        <name>Zn(2+)</name>
        <dbReference type="ChEBI" id="CHEBI:29105"/>
        <label>1</label>
        <note>catalytic</note>
    </ligand>
</feature>
<sequence length="327" mass="35693">MSVRELVVLGTASAVPTRERNHNGYLLRWDGEGFLFDPGEGTQRQMLHAGVSAHDITWICVTHFHGDHCLGLPGVIQRIARDNVPHPVQVAYPAAGEEYWRRLRHASAFADTEVIVPRPVSGDEARLPAGPLTLTARPLSHPIPSYGYRIEEPPGRTMLPAELARRGIHGPMIGELQRKGSITVPDGSVVTLEECSVPRPGQSFAFVMDTRLCDAAFALADGVDLLVVEATFLSAEASLAAHYGHLTAAQAGRLAAACGVRRLVLTHFSERYPVAEEWRFREEAGKAFSGEIILARDLARIPVPKRRRERDARPGDRPAGEPPASHG</sequence>
<keyword evidence="3 8" id="KW-0540">Nuclease</keyword>
<evidence type="ECO:0000313" key="12">
    <source>
        <dbReference type="Proteomes" id="UP000006640"/>
    </source>
</evidence>
<evidence type="ECO:0000256" key="8">
    <source>
        <dbReference type="HAMAP-Rule" id="MF_01818"/>
    </source>
</evidence>
<dbReference type="GO" id="GO:0008270">
    <property type="term" value="F:zinc ion binding"/>
    <property type="evidence" value="ECO:0007669"/>
    <property type="project" value="UniProtKB-UniRule"/>
</dbReference>
<dbReference type="EMBL" id="CP001874">
    <property type="protein sequence ID" value="ADG87850.1"/>
    <property type="molecule type" value="Genomic_DNA"/>
</dbReference>
<feature type="binding site" evidence="8">
    <location>
        <position position="141"/>
    </location>
    <ligand>
        <name>Zn(2+)</name>
        <dbReference type="ChEBI" id="CHEBI:29105"/>
        <label>1</label>
        <note>catalytic</note>
    </ligand>
</feature>
<dbReference type="Gene3D" id="3.60.15.10">
    <property type="entry name" value="Ribonuclease Z/Hydroxyacylglutathione hydrolase-like"/>
    <property type="match status" value="1"/>
</dbReference>
<dbReference type="Pfam" id="PF12706">
    <property type="entry name" value="Lactamase_B_2"/>
    <property type="match status" value="1"/>
</dbReference>
<keyword evidence="6 8" id="KW-0378">Hydrolase</keyword>
<dbReference type="KEGG" id="tbi:Tbis_1128"/>
<comment type="cofactor">
    <cofactor evidence="8">
        <name>Zn(2+)</name>
        <dbReference type="ChEBI" id="CHEBI:29105"/>
    </cofactor>
    <text evidence="8">Binds 2 Zn(2+) ions.</text>
</comment>
<dbReference type="STRING" id="469371.Tbis_1128"/>
<dbReference type="AlphaFoldDB" id="D6Y831"/>
<dbReference type="GO" id="GO:0042781">
    <property type="term" value="F:3'-tRNA processing endoribonuclease activity"/>
    <property type="evidence" value="ECO:0007669"/>
    <property type="project" value="UniProtKB-UniRule"/>
</dbReference>
<dbReference type="SUPFAM" id="SSF56281">
    <property type="entry name" value="Metallo-hydrolase/oxidoreductase"/>
    <property type="match status" value="1"/>
</dbReference>
<feature type="binding site" evidence="8">
    <location>
        <position position="68"/>
    </location>
    <ligand>
        <name>Zn(2+)</name>
        <dbReference type="ChEBI" id="CHEBI:29105"/>
        <label>2</label>
        <note>catalytic</note>
    </ligand>
</feature>
<feature type="region of interest" description="Disordered" evidence="9">
    <location>
        <begin position="304"/>
        <end position="327"/>
    </location>
</feature>
<dbReference type="InterPro" id="IPR001279">
    <property type="entry name" value="Metallo-B-lactamas"/>
</dbReference>
<dbReference type="SMART" id="SM00849">
    <property type="entry name" value="Lactamase_B"/>
    <property type="match status" value="1"/>
</dbReference>
<dbReference type="CDD" id="cd07717">
    <property type="entry name" value="RNaseZ_ZiPD-like_MBL-fold"/>
    <property type="match status" value="1"/>
</dbReference>
<proteinExistence type="inferred from homology"/>
<keyword evidence="4 8" id="KW-0479">Metal-binding</keyword>
<feature type="binding site" evidence="8">
    <location>
        <position position="209"/>
    </location>
    <ligand>
        <name>Zn(2+)</name>
        <dbReference type="ChEBI" id="CHEBI:29105"/>
        <label>1</label>
        <note>catalytic</note>
    </ligand>
</feature>
<dbReference type="InterPro" id="IPR013471">
    <property type="entry name" value="RNase_Z/BN"/>
</dbReference>
<name>D6Y831_THEBD</name>
<dbReference type="NCBIfam" id="NF000805">
    <property type="entry name" value="PRK00055.2-3"/>
    <property type="match status" value="1"/>
</dbReference>
<dbReference type="PANTHER" id="PTHR46018:SF2">
    <property type="entry name" value="ZINC PHOSPHODIESTERASE ELAC PROTEIN 1"/>
    <property type="match status" value="1"/>
</dbReference>
<keyword evidence="12" id="KW-1185">Reference proteome</keyword>
<evidence type="ECO:0000256" key="6">
    <source>
        <dbReference type="ARBA" id="ARBA00022801"/>
    </source>
</evidence>
<evidence type="ECO:0000256" key="9">
    <source>
        <dbReference type="SAM" id="MobiDB-lite"/>
    </source>
</evidence>
<evidence type="ECO:0000256" key="7">
    <source>
        <dbReference type="ARBA" id="ARBA00022833"/>
    </source>
</evidence>
<organism evidence="11 12">
    <name type="scientific">Thermobispora bispora (strain ATCC 19993 / DSM 43833 / CBS 139.67 / JCM 10125 / KCTC 9307 / NBRC 14880 / R51)</name>
    <dbReference type="NCBI Taxonomy" id="469371"/>
    <lineage>
        <taxon>Bacteria</taxon>
        <taxon>Bacillati</taxon>
        <taxon>Actinomycetota</taxon>
        <taxon>Actinomycetes</taxon>
        <taxon>Streptosporangiales</taxon>
        <taxon>Streptosporangiaceae</taxon>
        <taxon>Thermobispora</taxon>
    </lineage>
</organism>
<dbReference type="HOGENOM" id="CLU_031317_2_1_11"/>
<comment type="catalytic activity">
    <reaction evidence="8">
        <text>Endonucleolytic cleavage of RNA, removing extra 3' nucleotides from tRNA precursor, generating 3' termini of tRNAs. A 3'-hydroxy group is left at the tRNA terminus and a 5'-phosphoryl group is left at the trailer molecule.</text>
        <dbReference type="EC" id="3.1.26.11"/>
    </reaction>
</comment>
<dbReference type="RefSeq" id="WP_013131383.1">
    <property type="nucleotide sequence ID" value="NC_014165.1"/>
</dbReference>
<evidence type="ECO:0000259" key="10">
    <source>
        <dbReference type="SMART" id="SM00849"/>
    </source>
</evidence>
<dbReference type="HAMAP" id="MF_01818">
    <property type="entry name" value="RNase_Z_BN"/>
    <property type="match status" value="1"/>
</dbReference>
<dbReference type="InterPro" id="IPR036866">
    <property type="entry name" value="RibonucZ/Hydroxyglut_hydro"/>
</dbReference>
<protein>
    <recommendedName>
        <fullName evidence="8">Ribonuclease Z</fullName>
        <shortName evidence="8">RNase Z</shortName>
        <ecNumber evidence="8">3.1.26.11</ecNumber>
    </recommendedName>
    <alternativeName>
        <fullName evidence="8">tRNA 3 endonuclease</fullName>
    </alternativeName>
    <alternativeName>
        <fullName evidence="8">tRNase Z</fullName>
    </alternativeName>
</protein>
<dbReference type="EC" id="3.1.26.11" evidence="8"/>
<dbReference type="OrthoDB" id="9800940at2"/>
<feature type="binding site" evidence="8">
    <location>
        <position position="267"/>
    </location>
    <ligand>
        <name>Zn(2+)</name>
        <dbReference type="ChEBI" id="CHEBI:29105"/>
        <label>2</label>
        <note>catalytic</note>
    </ligand>
</feature>
<reference evidence="11 12" key="1">
    <citation type="submission" date="2010-01" db="EMBL/GenBank/DDBJ databases">
        <title>The complete genome of Thermobispora bispora DSM 43833.</title>
        <authorList>
            <consortium name="US DOE Joint Genome Institute (JGI-PGF)"/>
            <person name="Lucas S."/>
            <person name="Copeland A."/>
            <person name="Lapidus A."/>
            <person name="Glavina del Rio T."/>
            <person name="Dalin E."/>
            <person name="Tice H."/>
            <person name="Bruce D."/>
            <person name="Goodwin L."/>
            <person name="Pitluck S."/>
            <person name="Kyrpides N."/>
            <person name="Mavromatis K."/>
            <person name="Ivanova N."/>
            <person name="Mikhailova N."/>
            <person name="Chertkov O."/>
            <person name="Brettin T."/>
            <person name="Detter J.C."/>
            <person name="Han C."/>
            <person name="Larimer F."/>
            <person name="Land M."/>
            <person name="Hauser L."/>
            <person name="Markowitz V."/>
            <person name="Cheng J.-F."/>
            <person name="Hugenholtz P."/>
            <person name="Woyke T."/>
            <person name="Wu D."/>
            <person name="Jando M."/>
            <person name="Schneider S."/>
            <person name="Klenk H.-P."/>
            <person name="Eisen J.A."/>
        </authorList>
    </citation>
    <scope>NUCLEOTIDE SEQUENCE [LARGE SCALE GENOMIC DNA]</scope>
    <source>
        <strain evidence="12">ATCC 19993 / DSM 43833 / CBS 139.67 / JCM 10125 / KCTC 9307 / NBRC 14880 / R51</strain>
    </source>
</reference>
<evidence type="ECO:0000256" key="4">
    <source>
        <dbReference type="ARBA" id="ARBA00022723"/>
    </source>
</evidence>
<comment type="function">
    <text evidence="8">Zinc phosphodiesterase, which displays some tRNA 3'-processing endonuclease activity. Probably involved in tRNA maturation, by removing a 3'-trailer from precursor tRNA.</text>
</comment>
<feature type="binding site" evidence="8">
    <location>
        <position position="65"/>
    </location>
    <ligand>
        <name>Zn(2+)</name>
        <dbReference type="ChEBI" id="CHEBI:29105"/>
        <label>1</label>
        <note>catalytic</note>
    </ligand>
</feature>
<comment type="subunit">
    <text evidence="1 8">Homodimer.</text>
</comment>
<dbReference type="eggNOG" id="COG1234">
    <property type="taxonomic scope" value="Bacteria"/>
</dbReference>
<dbReference type="Pfam" id="PF00753">
    <property type="entry name" value="Lactamase_B"/>
    <property type="match status" value="1"/>
</dbReference>
<feature type="binding site" evidence="8">
    <location>
        <position position="209"/>
    </location>
    <ligand>
        <name>Zn(2+)</name>
        <dbReference type="ChEBI" id="CHEBI:29105"/>
        <label>2</label>
        <note>catalytic</note>
    </ligand>
</feature>
<evidence type="ECO:0000313" key="11">
    <source>
        <dbReference type="EMBL" id="ADG87850.1"/>
    </source>
</evidence>
<accession>D6Y831</accession>
<evidence type="ECO:0000256" key="3">
    <source>
        <dbReference type="ARBA" id="ARBA00022722"/>
    </source>
</evidence>
<keyword evidence="2 8" id="KW-0819">tRNA processing</keyword>
<feature type="binding site" evidence="8">
    <location>
        <position position="67"/>
    </location>
    <ligand>
        <name>Zn(2+)</name>
        <dbReference type="ChEBI" id="CHEBI:29105"/>
        <label>2</label>
        <note>catalytic</note>
    </ligand>
</feature>
<keyword evidence="5 8" id="KW-0255">Endonuclease</keyword>
<feature type="domain" description="Metallo-beta-lactamase" evidence="10">
    <location>
        <begin position="21"/>
        <end position="211"/>
    </location>
</feature>